<evidence type="ECO:0000313" key="2">
    <source>
        <dbReference type="Proteomes" id="UP001164539"/>
    </source>
</evidence>
<name>A0ACC1XEF4_MELAZ</name>
<protein>
    <submittedName>
        <fullName evidence="1">RNA polymerase II C-terminal domain phosphatase-like</fullName>
    </submittedName>
</protein>
<keyword evidence="2" id="KW-1185">Reference proteome</keyword>
<gene>
    <name evidence="1" type="ORF">OWV82_019431</name>
</gene>
<dbReference type="EMBL" id="CM051403">
    <property type="protein sequence ID" value="KAJ4709675.1"/>
    <property type="molecule type" value="Genomic_DNA"/>
</dbReference>
<accession>A0ACC1XEF4</accession>
<dbReference type="Proteomes" id="UP001164539">
    <property type="component" value="Chromosome 10"/>
</dbReference>
<evidence type="ECO:0000313" key="1">
    <source>
        <dbReference type="EMBL" id="KAJ4709675.1"/>
    </source>
</evidence>
<organism evidence="1 2">
    <name type="scientific">Melia azedarach</name>
    <name type="common">Chinaberry tree</name>
    <dbReference type="NCBI Taxonomy" id="155640"/>
    <lineage>
        <taxon>Eukaryota</taxon>
        <taxon>Viridiplantae</taxon>
        <taxon>Streptophyta</taxon>
        <taxon>Embryophyta</taxon>
        <taxon>Tracheophyta</taxon>
        <taxon>Spermatophyta</taxon>
        <taxon>Magnoliopsida</taxon>
        <taxon>eudicotyledons</taxon>
        <taxon>Gunneridae</taxon>
        <taxon>Pentapetalae</taxon>
        <taxon>rosids</taxon>
        <taxon>malvids</taxon>
        <taxon>Sapindales</taxon>
        <taxon>Meliaceae</taxon>
        <taxon>Melia</taxon>
    </lineage>
</organism>
<proteinExistence type="predicted"/>
<sequence>MEGVDVSKASLFVSDHLHMVTKLRPFVRTFLKEARRMFNTYVYTMNESYASEMVDLLDPRSNYFSEKILQDNSTQKNLDFLSGKSSTAILIFSDAENVWPEHKDNLILMQRYLFFAASCRQFHYKIKSLAEMKEDESELDGVLAAILKVLRQIHTKFFRESGDDDHASRDVRQEKKFLVNPWWLEAAVFLWQRQPEQKFPVNVLKRCKIVFSGVFPSNFRAGSHRLWKMAKQFGATCSKEFVRSVTHVVSADFTTVESYRALNENKFLVNQRWLEDTNILWRRQPEKMFPVNILKGCKIVLSGFILTNNEIDVLWNMAEQLGAKCFTSFCASVTHVVSENPTAKVVGWARKRKAFLVRPRWIEDAKSSWIKQPEEDYLVP</sequence>
<comment type="caution">
    <text evidence="1">The sequence shown here is derived from an EMBL/GenBank/DDBJ whole genome shotgun (WGS) entry which is preliminary data.</text>
</comment>
<reference evidence="1 2" key="1">
    <citation type="journal article" date="2023" name="Science">
        <title>Complex scaffold remodeling in plant triterpene biosynthesis.</title>
        <authorList>
            <person name="De La Pena R."/>
            <person name="Hodgson H."/>
            <person name="Liu J.C."/>
            <person name="Stephenson M.J."/>
            <person name="Martin A.C."/>
            <person name="Owen C."/>
            <person name="Harkess A."/>
            <person name="Leebens-Mack J."/>
            <person name="Jimenez L.E."/>
            <person name="Osbourn A."/>
            <person name="Sattely E.S."/>
        </authorList>
    </citation>
    <scope>NUCLEOTIDE SEQUENCE [LARGE SCALE GENOMIC DNA]</scope>
    <source>
        <strain evidence="2">cv. JPN11</strain>
        <tissue evidence="1">Leaf</tissue>
    </source>
</reference>